<feature type="domain" description="Anti-bacteriophage protein A/HamA C-terminal" evidence="2">
    <location>
        <begin position="297"/>
        <end position="549"/>
    </location>
</feature>
<dbReference type="EMBL" id="QJRE01000096">
    <property type="protein sequence ID" value="NWL45590.1"/>
    <property type="molecule type" value="Genomic_DNA"/>
</dbReference>
<dbReference type="Pfam" id="PF14130">
    <property type="entry name" value="Cap4_nuclease"/>
    <property type="match status" value="1"/>
</dbReference>
<reference evidence="4 5" key="1">
    <citation type="submission" date="2018-06" db="EMBL/GenBank/DDBJ databases">
        <title>Bacteria isolated from soil of Wuhan.</title>
        <authorList>
            <person name="Xiang W."/>
            <person name="Huang C."/>
        </authorList>
    </citation>
    <scope>NUCLEOTIDE SEQUENCE [LARGE SCALE GENOMIC DNA]</scope>
    <source>
        <strain evidence="5">xwS4</strain>
    </source>
</reference>
<comment type="caution">
    <text evidence="4">The sequence shown here is derived from an EMBL/GenBank/DDBJ whole genome shotgun (WGS) entry which is preliminary data.</text>
</comment>
<evidence type="ECO:0000256" key="1">
    <source>
        <dbReference type="SAM" id="MobiDB-lite"/>
    </source>
</evidence>
<feature type="domain" description="CD-NTase associated protein 4-like DNA endonuclease" evidence="3">
    <location>
        <begin position="6"/>
        <end position="228"/>
    </location>
</feature>
<protein>
    <recommendedName>
        <fullName evidence="6">DUF4297 domain-containing protein</fullName>
    </recommendedName>
</protein>
<evidence type="ECO:0000313" key="4">
    <source>
        <dbReference type="EMBL" id="NWL45590.1"/>
    </source>
</evidence>
<sequence length="554" mass="62665">MEITDSGGVAAKYGFLYQDCVAALLATEMLMDRDMRAVRVETVDDVDVVWAGFTEFIQVKAAAEKKWTPTTITENSSSSAVASTKSKSTGKPRKKRIPDSSMVHKSMKQATTPIDKCKFRIVSAERPTGLLEYLRVLPTSRAGRPGRQELVDDLNQRTSNFVAASKNDIGHWVDSTWWQVYASEREIELLGIKNIRNAALEVVGVTLSSDAAAEAIWRDIVYTLTKKSALSRKVYCEDDKTYHRNNLIDWFKSEILIHEKSSHTRTKIYANKKLQPILNHLHTHTPSCGSITRCGKVMHQNYSLNNYRYGYISESVIKWIDEILLMPEEIADVNGISTSDRYRTLLSRLKASMAELGDFLGKVLLHSCIRSLHTSEPIPASLYIEKPFEVKVLENVHIVPRASGGDELWVGFSHLYTGTDIVECLQSLRTILYTDITDNIDSARSKILEIKQDSYLLQHDIDELLETSQAFDTHLNRYRFIIFLGYNSALMTDPKTPGYEPNLFTETKKLFDDFASDLKTSGFGEVLIDLHLYPVPDIDKLLSEVKKELEKACA</sequence>
<organism evidence="4 5">
    <name type="scientific">Pseudomonas hunanensis</name>
    <dbReference type="NCBI Taxonomy" id="1247546"/>
    <lineage>
        <taxon>Bacteria</taxon>
        <taxon>Pseudomonadati</taxon>
        <taxon>Pseudomonadota</taxon>
        <taxon>Gammaproteobacteria</taxon>
        <taxon>Pseudomonadales</taxon>
        <taxon>Pseudomonadaceae</taxon>
        <taxon>Pseudomonas</taxon>
    </lineage>
</organism>
<dbReference type="Proteomes" id="UP000704738">
    <property type="component" value="Unassembled WGS sequence"/>
</dbReference>
<gene>
    <name evidence="4" type="ORF">DM819_06835</name>
</gene>
<dbReference type="InterPro" id="IPR025382">
    <property type="entry name" value="Cap4-like_endonuclease_dom"/>
</dbReference>
<evidence type="ECO:0000259" key="2">
    <source>
        <dbReference type="Pfam" id="PF08878"/>
    </source>
</evidence>
<dbReference type="AlphaFoldDB" id="A0ABD6MVK9"/>
<evidence type="ECO:0008006" key="6">
    <source>
        <dbReference type="Google" id="ProtNLM"/>
    </source>
</evidence>
<dbReference type="Pfam" id="PF08878">
    <property type="entry name" value="HamA"/>
    <property type="match status" value="1"/>
</dbReference>
<dbReference type="RefSeq" id="WP_179052626.1">
    <property type="nucleotide sequence ID" value="NZ_QJRE01000096.1"/>
</dbReference>
<name>A0ABD6MVK9_9PSED</name>
<feature type="compositionally biased region" description="Low complexity" evidence="1">
    <location>
        <begin position="76"/>
        <end position="87"/>
    </location>
</feature>
<evidence type="ECO:0000313" key="5">
    <source>
        <dbReference type="Proteomes" id="UP000704738"/>
    </source>
</evidence>
<accession>A0ABD6MVK9</accession>
<dbReference type="InterPro" id="IPR014976">
    <property type="entry name" value="AbpA_HamA_C"/>
</dbReference>
<proteinExistence type="predicted"/>
<feature type="region of interest" description="Disordered" evidence="1">
    <location>
        <begin position="72"/>
        <end position="105"/>
    </location>
</feature>
<evidence type="ECO:0000259" key="3">
    <source>
        <dbReference type="Pfam" id="PF14130"/>
    </source>
</evidence>